<dbReference type="GO" id="GO:0005351">
    <property type="term" value="F:carbohydrate:proton symporter activity"/>
    <property type="evidence" value="ECO:0007669"/>
    <property type="project" value="TreeGrafter"/>
</dbReference>
<sequence length="535" mass="58708">MVMSPKLYTFLCGCFAALGSILFGYDLGIIGSVLPSTNFLETMNHPNDTVIGFITSMMLLGAFVGCIPSSLVADKFGRKKAIFVGSIIFIIGGSLQTAAQGLGEMLAGRGLAGVGIGMLSFLAPLYQAEIAHPSIRGRLTTLQQFFLGIGAFIASFMGYGFYTNYPGREIQWRVPLGIQILPALPLAALIFLFPESPRWLVAVGREDDALVALARLHANGNTEDIFVQTELRDLQLAIEEERRVAIGAYTQMFTVPSNLRRVLIGVFLQMSMQATGVSVLQYYAPRIFLNIGFGASKTLMLQSINSVLALIGQAACIMCIDKVGRRWPLIIGNIVSSSTFCVGTAIMASFPPDSTHNVSASWAFVMMTWIFNFAFSSCLGPLSWAVPVEIFNTKLRAKATAITSMGAWIANFAIAQATPYAFSAIGWKYYLVFGICGFTNALFVWLFVPETKGRKLEEMDHYFESTHWIVPLAKYEPISATTREDELRRGIATGKHVEPGHLERNLSSDPALNKEKYDGEQDMIEDMSRPYASKI</sequence>
<dbReference type="SUPFAM" id="SSF103473">
    <property type="entry name" value="MFS general substrate transporter"/>
    <property type="match status" value="1"/>
</dbReference>
<feature type="transmembrane region" description="Helical" evidence="10">
    <location>
        <begin position="7"/>
        <end position="30"/>
    </location>
</feature>
<evidence type="ECO:0000259" key="11">
    <source>
        <dbReference type="PROSITE" id="PS50850"/>
    </source>
</evidence>
<keyword evidence="5 10" id="KW-1133">Transmembrane helix</keyword>
<dbReference type="PANTHER" id="PTHR48022:SF37">
    <property type="entry name" value="MAJOR FACILITATOR SUPERFAMILY (MFS) PROFILE DOMAIN-CONTAINING PROTEIN-RELATED"/>
    <property type="match status" value="1"/>
</dbReference>
<feature type="compositionally biased region" description="Basic and acidic residues" evidence="9">
    <location>
        <begin position="494"/>
        <end position="519"/>
    </location>
</feature>
<dbReference type="InterPro" id="IPR005828">
    <property type="entry name" value="MFS_sugar_transport-like"/>
</dbReference>
<evidence type="ECO:0000256" key="4">
    <source>
        <dbReference type="ARBA" id="ARBA00022692"/>
    </source>
</evidence>
<feature type="region of interest" description="Disordered" evidence="9">
    <location>
        <begin position="494"/>
        <end position="535"/>
    </location>
</feature>
<keyword evidence="3 8" id="KW-0813">Transport</keyword>
<evidence type="ECO:0000313" key="12">
    <source>
        <dbReference type="EMBL" id="CDZ98511.1"/>
    </source>
</evidence>
<dbReference type="InterPro" id="IPR036259">
    <property type="entry name" value="MFS_trans_sf"/>
</dbReference>
<comment type="subcellular location">
    <subcellularLocation>
        <location evidence="1">Membrane</location>
        <topology evidence="1">Multi-pass membrane protein</topology>
    </subcellularLocation>
</comment>
<dbReference type="AlphaFoldDB" id="A0A0F7SHS1"/>
<feature type="transmembrane region" description="Helical" evidence="10">
    <location>
        <begin position="429"/>
        <end position="448"/>
    </location>
</feature>
<feature type="transmembrane region" description="Helical" evidence="10">
    <location>
        <begin position="105"/>
        <end position="125"/>
    </location>
</feature>
<accession>A0A0F7SHS1</accession>
<dbReference type="PANTHER" id="PTHR48022">
    <property type="entry name" value="PLASTIDIC GLUCOSE TRANSPORTER 4"/>
    <property type="match status" value="1"/>
</dbReference>
<keyword evidence="4 10" id="KW-0812">Transmembrane</keyword>
<organism evidence="12">
    <name type="scientific">Phaffia rhodozyma</name>
    <name type="common">Yeast</name>
    <name type="synonym">Xanthophyllomyces dendrorhous</name>
    <dbReference type="NCBI Taxonomy" id="264483"/>
    <lineage>
        <taxon>Eukaryota</taxon>
        <taxon>Fungi</taxon>
        <taxon>Dikarya</taxon>
        <taxon>Basidiomycota</taxon>
        <taxon>Agaricomycotina</taxon>
        <taxon>Tremellomycetes</taxon>
        <taxon>Cystofilobasidiales</taxon>
        <taxon>Mrakiaceae</taxon>
        <taxon>Phaffia</taxon>
    </lineage>
</organism>
<feature type="transmembrane region" description="Helical" evidence="10">
    <location>
        <begin position="399"/>
        <end position="417"/>
    </location>
</feature>
<proteinExistence type="inferred from homology"/>
<dbReference type="InterPro" id="IPR020846">
    <property type="entry name" value="MFS_dom"/>
</dbReference>
<feature type="transmembrane region" description="Helical" evidence="10">
    <location>
        <begin position="145"/>
        <end position="162"/>
    </location>
</feature>
<name>A0A0F7SHS1_PHARH</name>
<dbReference type="PROSITE" id="PS00217">
    <property type="entry name" value="SUGAR_TRANSPORT_2"/>
    <property type="match status" value="1"/>
</dbReference>
<feature type="domain" description="Major facilitator superfamily (MFS) profile" evidence="11">
    <location>
        <begin position="12"/>
        <end position="452"/>
    </location>
</feature>
<keyword evidence="6 10" id="KW-0472">Membrane</keyword>
<dbReference type="Pfam" id="PF00083">
    <property type="entry name" value="Sugar_tr"/>
    <property type="match status" value="1"/>
</dbReference>
<dbReference type="FunFam" id="1.20.1250.20:FF:000090">
    <property type="entry name" value="MFS sugar transporter, putative"/>
    <property type="match status" value="1"/>
</dbReference>
<dbReference type="InterPro" id="IPR005829">
    <property type="entry name" value="Sugar_transporter_CS"/>
</dbReference>
<evidence type="ECO:0000256" key="1">
    <source>
        <dbReference type="ARBA" id="ARBA00004141"/>
    </source>
</evidence>
<dbReference type="EMBL" id="LN483345">
    <property type="protein sequence ID" value="CDZ98511.1"/>
    <property type="molecule type" value="Genomic_DNA"/>
</dbReference>
<feature type="transmembrane region" description="Helical" evidence="10">
    <location>
        <begin position="327"/>
        <end position="350"/>
    </location>
</feature>
<feature type="transmembrane region" description="Helical" evidence="10">
    <location>
        <begin position="299"/>
        <end position="320"/>
    </location>
</feature>
<evidence type="ECO:0000256" key="10">
    <source>
        <dbReference type="SAM" id="Phobius"/>
    </source>
</evidence>
<evidence type="ECO:0000256" key="6">
    <source>
        <dbReference type="ARBA" id="ARBA00023136"/>
    </source>
</evidence>
<dbReference type="InterPro" id="IPR003663">
    <property type="entry name" value="Sugar/inositol_transpt"/>
</dbReference>
<reference evidence="12" key="1">
    <citation type="submission" date="2014-08" db="EMBL/GenBank/DDBJ databases">
        <authorList>
            <person name="Sharma Rahul"/>
            <person name="Thines Marco"/>
        </authorList>
    </citation>
    <scope>NUCLEOTIDE SEQUENCE</scope>
</reference>
<feature type="transmembrane region" description="Helical" evidence="10">
    <location>
        <begin position="262"/>
        <end position="284"/>
    </location>
</feature>
<dbReference type="PROSITE" id="PS50850">
    <property type="entry name" value="MFS"/>
    <property type="match status" value="1"/>
</dbReference>
<dbReference type="GO" id="GO:0016020">
    <property type="term" value="C:membrane"/>
    <property type="evidence" value="ECO:0007669"/>
    <property type="project" value="UniProtKB-SubCell"/>
</dbReference>
<comment type="similarity">
    <text evidence="2 8">Belongs to the major facilitator superfamily. Sugar transporter (TC 2.A.1.1) family.</text>
</comment>
<dbReference type="Gene3D" id="1.20.1250.20">
    <property type="entry name" value="MFS general substrate transporter like domains"/>
    <property type="match status" value="1"/>
</dbReference>
<dbReference type="PROSITE" id="PS00216">
    <property type="entry name" value="SUGAR_TRANSPORT_1"/>
    <property type="match status" value="1"/>
</dbReference>
<evidence type="ECO:0000256" key="8">
    <source>
        <dbReference type="RuleBase" id="RU003346"/>
    </source>
</evidence>
<dbReference type="InterPro" id="IPR050360">
    <property type="entry name" value="MFS_Sugar_Transporters"/>
</dbReference>
<feature type="transmembrane region" description="Helical" evidence="10">
    <location>
        <begin position="362"/>
        <end position="387"/>
    </location>
</feature>
<protein>
    <submittedName>
        <fullName evidence="12">General substrate transporter</fullName>
    </submittedName>
</protein>
<dbReference type="PRINTS" id="PR00171">
    <property type="entry name" value="SUGRTRNSPORT"/>
</dbReference>
<evidence type="ECO:0000256" key="2">
    <source>
        <dbReference type="ARBA" id="ARBA00010992"/>
    </source>
</evidence>
<evidence type="ECO:0000256" key="7">
    <source>
        <dbReference type="ARBA" id="ARBA00049119"/>
    </source>
</evidence>
<feature type="transmembrane region" description="Helical" evidence="10">
    <location>
        <begin position="50"/>
        <end position="69"/>
    </location>
</feature>
<feature type="transmembrane region" description="Helical" evidence="10">
    <location>
        <begin position="81"/>
        <end position="99"/>
    </location>
</feature>
<evidence type="ECO:0000256" key="5">
    <source>
        <dbReference type="ARBA" id="ARBA00022989"/>
    </source>
</evidence>
<evidence type="ECO:0000256" key="9">
    <source>
        <dbReference type="SAM" id="MobiDB-lite"/>
    </source>
</evidence>
<dbReference type="NCBIfam" id="TIGR00879">
    <property type="entry name" value="SP"/>
    <property type="match status" value="1"/>
</dbReference>
<comment type="catalytic activity">
    <reaction evidence="7">
        <text>myo-inositol(out) + H(+)(out) = myo-inositol(in) + H(+)(in)</text>
        <dbReference type="Rhea" id="RHEA:60364"/>
        <dbReference type="ChEBI" id="CHEBI:15378"/>
        <dbReference type="ChEBI" id="CHEBI:17268"/>
    </reaction>
</comment>
<evidence type="ECO:0000256" key="3">
    <source>
        <dbReference type="ARBA" id="ARBA00022448"/>
    </source>
</evidence>
<feature type="transmembrane region" description="Helical" evidence="10">
    <location>
        <begin position="174"/>
        <end position="193"/>
    </location>
</feature>